<dbReference type="PANTHER" id="PTHR33866">
    <property type="entry name" value="S-ADENOSYLMETHIONINE DECARBOXYLASE PROENZYME"/>
    <property type="match status" value="1"/>
</dbReference>
<keyword evidence="5 10" id="KW-0620">Polyamine biosynthesis</keyword>
<feature type="active site" description="Schiff-base intermediate with substrate; via pyruvic acid" evidence="10">
    <location>
        <position position="64"/>
    </location>
</feature>
<keyword evidence="1 10" id="KW-0949">S-adenosyl-L-methionine</keyword>
<dbReference type="GO" id="GO:0004014">
    <property type="term" value="F:adenosylmethionine decarboxylase activity"/>
    <property type="evidence" value="ECO:0007669"/>
    <property type="project" value="UniProtKB-UniRule"/>
</dbReference>
<feature type="chain" id="PRO_5023290703" description="S-adenosylmethionine decarboxylase beta chain" evidence="10">
    <location>
        <begin position="1"/>
        <end position="63"/>
    </location>
</feature>
<evidence type="ECO:0000313" key="12">
    <source>
        <dbReference type="Proteomes" id="UP000266327"/>
    </source>
</evidence>
<dbReference type="UniPathway" id="UPA00331">
    <property type="reaction ID" value="UER00451"/>
</dbReference>
<keyword evidence="3 10" id="KW-0068">Autocatalytic cleavage</keyword>
<evidence type="ECO:0000256" key="3">
    <source>
        <dbReference type="ARBA" id="ARBA00022813"/>
    </source>
</evidence>
<dbReference type="AlphaFoldDB" id="A0A3A3GTY2"/>
<dbReference type="GO" id="GO:0008295">
    <property type="term" value="P:spermidine biosynthetic process"/>
    <property type="evidence" value="ECO:0007669"/>
    <property type="project" value="UniProtKB-UniRule"/>
</dbReference>
<evidence type="ECO:0000256" key="2">
    <source>
        <dbReference type="ARBA" id="ARBA00022793"/>
    </source>
</evidence>
<feature type="modified residue" description="Pyruvic acid (Ser); by autocatalysis" evidence="10">
    <location>
        <position position="64"/>
    </location>
</feature>
<evidence type="ECO:0000256" key="7">
    <source>
        <dbReference type="ARBA" id="ARBA00023239"/>
    </source>
</evidence>
<gene>
    <name evidence="11" type="primary">speD</name>
    <name evidence="10" type="synonym">speH</name>
    <name evidence="11" type="ORF">D3878_15500</name>
</gene>
<comment type="catalytic activity">
    <reaction evidence="10">
        <text>S-adenosyl-L-methionine + H(+) = S-adenosyl 3-(methylsulfanyl)propylamine + CO2</text>
        <dbReference type="Rhea" id="RHEA:15981"/>
        <dbReference type="ChEBI" id="CHEBI:15378"/>
        <dbReference type="ChEBI" id="CHEBI:16526"/>
        <dbReference type="ChEBI" id="CHEBI:57443"/>
        <dbReference type="ChEBI" id="CHEBI:59789"/>
        <dbReference type="EC" id="4.1.1.50"/>
    </reaction>
</comment>
<accession>A0A3A3GTY2</accession>
<dbReference type="OrthoDB" id="9793120at2"/>
<dbReference type="Gene3D" id="3.30.160.750">
    <property type="match status" value="1"/>
</dbReference>
<feature type="chain" id="PRO_5023290704" description="S-adenosylmethionine decarboxylase alpha chain" evidence="10">
    <location>
        <begin position="64"/>
        <end position="126"/>
    </location>
</feature>
<keyword evidence="8 10" id="KW-0704">Schiff base</keyword>
<dbReference type="EMBL" id="QYUQ01000002">
    <property type="protein sequence ID" value="RJG04460.1"/>
    <property type="molecule type" value="Genomic_DNA"/>
</dbReference>
<evidence type="ECO:0000256" key="4">
    <source>
        <dbReference type="ARBA" id="ARBA00023066"/>
    </source>
</evidence>
<evidence type="ECO:0000256" key="8">
    <source>
        <dbReference type="ARBA" id="ARBA00023270"/>
    </source>
</evidence>
<dbReference type="Pfam" id="PF02675">
    <property type="entry name" value="AdoMet_dc"/>
    <property type="match status" value="1"/>
</dbReference>
<keyword evidence="7 10" id="KW-0456">Lyase</keyword>
<keyword evidence="4 10" id="KW-0745">Spermidine biosynthesis</keyword>
<comment type="cofactor">
    <cofactor evidence="10">
        <name>pyruvate</name>
        <dbReference type="ChEBI" id="CHEBI:15361"/>
    </cofactor>
    <text evidence="10">Binds 1 pyruvoyl group covalently per subunit.</text>
</comment>
<keyword evidence="12" id="KW-1185">Reference proteome</keyword>
<dbReference type="InterPro" id="IPR017716">
    <property type="entry name" value="S-AdoMet_deCOase_pro-enz"/>
</dbReference>
<comment type="subunit">
    <text evidence="10">Heterotetramer of two alpha and two beta chains arranged as a dimer of alpha/beta heterodimers.</text>
</comment>
<dbReference type="InterPro" id="IPR016067">
    <property type="entry name" value="S-AdoMet_deCO2ase_core"/>
</dbReference>
<evidence type="ECO:0000256" key="10">
    <source>
        <dbReference type="HAMAP-Rule" id="MF_00464"/>
    </source>
</evidence>
<keyword evidence="2 10" id="KW-0210">Decarboxylase</keyword>
<evidence type="ECO:0000256" key="9">
    <source>
        <dbReference type="ARBA" id="ARBA00023317"/>
    </source>
</evidence>
<sequence length="126" mass="13252">MRHSGTHLIADLHGIAREKLCDGAALDRLMRQAAESAGATIVYSHFHAFGAGQGVTGVVLLAESHISIHTWPEIGFAALDIFMCGNAQPQRALALIEAALTPASSAVQELPRGYSAASPHLRVSSI</sequence>
<comment type="pathway">
    <text evidence="10">Amine and polyamine biosynthesis; S-adenosylmethioninamine biosynthesis; S-adenosylmethioninamine from S-adenosyl-L-methionine: step 1/1.</text>
</comment>
<comment type="function">
    <text evidence="10">Catalyzes the decarboxylation of S-adenosylmethionine to S-adenosylmethioninamine (dcAdoMet), the propylamine donor required for the synthesis of the polyamines spermine and spermidine from the diamine putrescine.</text>
</comment>
<proteinExistence type="inferred from homology"/>
<reference evidence="12" key="1">
    <citation type="submission" date="2018-09" db="EMBL/GenBank/DDBJ databases">
        <authorList>
            <person name="Zhu H."/>
        </authorList>
    </citation>
    <scope>NUCLEOTIDE SEQUENCE [LARGE SCALE GENOMIC DNA]</scope>
    <source>
        <strain evidence="12">K1S02-23</strain>
    </source>
</reference>
<dbReference type="Proteomes" id="UP000266327">
    <property type="component" value="Unassembled WGS sequence"/>
</dbReference>
<dbReference type="PANTHER" id="PTHR33866:SF2">
    <property type="entry name" value="S-ADENOSYLMETHIONINE DECARBOXYLASE PROENZYME"/>
    <property type="match status" value="1"/>
</dbReference>
<keyword evidence="9 10" id="KW-0670">Pyruvate</keyword>
<dbReference type="EC" id="4.1.1.50" evidence="10"/>
<comment type="caution">
    <text evidence="11">The sequence shown here is derived from an EMBL/GenBank/DDBJ whole genome shotgun (WGS) entry which is preliminary data.</text>
</comment>
<comment type="similarity">
    <text evidence="10">Belongs to the prokaryotic AdoMetDC family. Type 1 subfamily.</text>
</comment>
<dbReference type="HAMAP" id="MF_00464">
    <property type="entry name" value="AdoMetDC_1"/>
    <property type="match status" value="1"/>
</dbReference>
<keyword evidence="6 10" id="KW-0865">Zymogen</keyword>
<evidence type="ECO:0000256" key="5">
    <source>
        <dbReference type="ARBA" id="ARBA00023115"/>
    </source>
</evidence>
<dbReference type="NCBIfam" id="TIGR03330">
    <property type="entry name" value="SAM_DCase_Bsu"/>
    <property type="match status" value="1"/>
</dbReference>
<protein>
    <recommendedName>
        <fullName evidence="10">S-adenosylmethionine decarboxylase proenzyme</fullName>
        <shortName evidence="10">AdoMetDC</shortName>
        <shortName evidence="10">SAMDC</shortName>
        <ecNumber evidence="10">4.1.1.50</ecNumber>
    </recommendedName>
    <component>
        <recommendedName>
            <fullName evidence="10">S-adenosylmethionine decarboxylase beta chain</fullName>
        </recommendedName>
    </component>
    <component>
        <recommendedName>
            <fullName evidence="10">S-adenosylmethionine decarboxylase alpha chain</fullName>
        </recommendedName>
    </component>
</protein>
<name>A0A3A3GTY2_9BURK</name>
<dbReference type="InterPro" id="IPR042286">
    <property type="entry name" value="AdoMetDC_C"/>
</dbReference>
<evidence type="ECO:0000256" key="1">
    <source>
        <dbReference type="ARBA" id="ARBA00022691"/>
    </source>
</evidence>
<dbReference type="SUPFAM" id="SSF56276">
    <property type="entry name" value="S-adenosylmethionine decarboxylase"/>
    <property type="match status" value="1"/>
</dbReference>
<evidence type="ECO:0000256" key="6">
    <source>
        <dbReference type="ARBA" id="ARBA00023145"/>
    </source>
</evidence>
<feature type="active site" description="Proton acceptor; for processing activity" evidence="10">
    <location>
        <position position="69"/>
    </location>
</feature>
<comment type="PTM">
    <text evidence="10">Is synthesized initially as an inactive proenzyme. Formation of the active enzyme involves a self-maturation process in which the active site pyruvoyl group is generated from an internal serine residue via an autocatalytic post-translational modification. Two non-identical subunits are generated from the proenzyme in this reaction, and the pyruvate is formed at the N-terminus of the alpha chain, which is derived from the carboxyl end of the proenzyme. The post-translation cleavage follows an unusual pathway, termed non-hydrolytic serinolysis, in which the side chain hydroxyl group of the serine supplies its oxygen atom to form the C-terminus of the beta chain, while the remainder of the serine residue undergoes an oxidative deamination to produce ammonia and the pyruvoyl group blocking the N-terminus of the alpha chain.</text>
</comment>
<dbReference type="Gene3D" id="3.30.360.110">
    <property type="entry name" value="S-adenosylmethionine decarboxylase domain"/>
    <property type="match status" value="1"/>
</dbReference>
<feature type="active site" description="Proton donor; for catalytic activity" evidence="10">
    <location>
        <position position="84"/>
    </location>
</feature>
<dbReference type="InterPro" id="IPR042284">
    <property type="entry name" value="AdoMetDC_N"/>
</dbReference>
<dbReference type="GO" id="GO:0005829">
    <property type="term" value="C:cytosol"/>
    <property type="evidence" value="ECO:0007669"/>
    <property type="project" value="TreeGrafter"/>
</dbReference>
<organism evidence="11 12">
    <name type="scientific">Noviherbaspirillum sedimenti</name>
    <dbReference type="NCBI Taxonomy" id="2320865"/>
    <lineage>
        <taxon>Bacteria</taxon>
        <taxon>Pseudomonadati</taxon>
        <taxon>Pseudomonadota</taxon>
        <taxon>Betaproteobacteria</taxon>
        <taxon>Burkholderiales</taxon>
        <taxon>Oxalobacteraceae</taxon>
        <taxon>Noviherbaspirillum</taxon>
    </lineage>
</organism>
<dbReference type="InterPro" id="IPR003826">
    <property type="entry name" value="AdoMetDC_fam_prok"/>
</dbReference>
<evidence type="ECO:0000313" key="11">
    <source>
        <dbReference type="EMBL" id="RJG04460.1"/>
    </source>
</evidence>
<feature type="site" description="Cleavage (non-hydrolytic); by autolysis" evidence="10">
    <location>
        <begin position="63"/>
        <end position="64"/>
    </location>
</feature>